<dbReference type="Gene3D" id="1.10.1200.10">
    <property type="entry name" value="ACP-like"/>
    <property type="match status" value="1"/>
</dbReference>
<gene>
    <name evidence="2" type="ORF">H9723_11925</name>
</gene>
<dbReference type="SUPFAM" id="SSF47336">
    <property type="entry name" value="ACP-like"/>
    <property type="match status" value="1"/>
</dbReference>
<evidence type="ECO:0000313" key="3">
    <source>
        <dbReference type="Proteomes" id="UP000824116"/>
    </source>
</evidence>
<sequence>MNRPGREETENRIIGIVTEMFRNSAGYNKDVTVSAETQIQDELGFDSIMLIVLQIDIEDAFHIRFDPVEEDLQQVFLSIRTLTDSVQSHMGV</sequence>
<name>A0A9D2GA38_9FIRM</name>
<dbReference type="PROSITE" id="PS50075">
    <property type="entry name" value="CARRIER"/>
    <property type="match status" value="1"/>
</dbReference>
<protein>
    <recommendedName>
        <fullName evidence="1">Carrier domain-containing protein</fullName>
    </recommendedName>
</protein>
<dbReference type="InterPro" id="IPR036736">
    <property type="entry name" value="ACP-like_sf"/>
</dbReference>
<organism evidence="2 3">
    <name type="scientific">Candidatus Mediterraneibacter stercoravium</name>
    <dbReference type="NCBI Taxonomy" id="2838685"/>
    <lineage>
        <taxon>Bacteria</taxon>
        <taxon>Bacillati</taxon>
        <taxon>Bacillota</taxon>
        <taxon>Clostridia</taxon>
        <taxon>Lachnospirales</taxon>
        <taxon>Lachnospiraceae</taxon>
        <taxon>Mediterraneibacter</taxon>
    </lineage>
</organism>
<evidence type="ECO:0000259" key="1">
    <source>
        <dbReference type="PROSITE" id="PS50075"/>
    </source>
</evidence>
<dbReference type="Pfam" id="PF00550">
    <property type="entry name" value="PP-binding"/>
    <property type="match status" value="1"/>
</dbReference>
<reference evidence="2" key="1">
    <citation type="journal article" date="2021" name="PeerJ">
        <title>Extensive microbial diversity within the chicken gut microbiome revealed by metagenomics and culture.</title>
        <authorList>
            <person name="Gilroy R."/>
            <person name="Ravi A."/>
            <person name="Getino M."/>
            <person name="Pursley I."/>
            <person name="Horton D.L."/>
            <person name="Alikhan N.F."/>
            <person name="Baker D."/>
            <person name="Gharbi K."/>
            <person name="Hall N."/>
            <person name="Watson M."/>
            <person name="Adriaenssens E.M."/>
            <person name="Foster-Nyarko E."/>
            <person name="Jarju S."/>
            <person name="Secka A."/>
            <person name="Antonio M."/>
            <person name="Oren A."/>
            <person name="Chaudhuri R.R."/>
            <person name="La Ragione R."/>
            <person name="Hildebrand F."/>
            <person name="Pallen M.J."/>
        </authorList>
    </citation>
    <scope>NUCLEOTIDE SEQUENCE</scope>
    <source>
        <strain evidence="2">CHK196-3914</strain>
    </source>
</reference>
<dbReference type="EMBL" id="DXAY01000271">
    <property type="protein sequence ID" value="HIZ75929.1"/>
    <property type="molecule type" value="Genomic_DNA"/>
</dbReference>
<dbReference type="Proteomes" id="UP000824116">
    <property type="component" value="Unassembled WGS sequence"/>
</dbReference>
<accession>A0A9D2GA38</accession>
<proteinExistence type="predicted"/>
<evidence type="ECO:0000313" key="2">
    <source>
        <dbReference type="EMBL" id="HIZ75929.1"/>
    </source>
</evidence>
<dbReference type="InterPro" id="IPR009081">
    <property type="entry name" value="PP-bd_ACP"/>
</dbReference>
<reference evidence="2" key="2">
    <citation type="submission" date="2021-04" db="EMBL/GenBank/DDBJ databases">
        <authorList>
            <person name="Gilroy R."/>
        </authorList>
    </citation>
    <scope>NUCLEOTIDE SEQUENCE</scope>
    <source>
        <strain evidence="2">CHK196-3914</strain>
    </source>
</reference>
<dbReference type="AlphaFoldDB" id="A0A9D2GA38"/>
<feature type="domain" description="Carrier" evidence="1">
    <location>
        <begin position="4"/>
        <end position="92"/>
    </location>
</feature>
<comment type="caution">
    <text evidence="2">The sequence shown here is derived from an EMBL/GenBank/DDBJ whole genome shotgun (WGS) entry which is preliminary data.</text>
</comment>